<evidence type="ECO:0000259" key="9">
    <source>
        <dbReference type="PROSITE" id="PS51410"/>
    </source>
</evidence>
<dbReference type="Pfam" id="PF00351">
    <property type="entry name" value="Biopterin_H"/>
    <property type="match status" value="1"/>
</dbReference>
<dbReference type="Ensembl" id="ENSOCUT00000052131.1">
    <property type="protein sequence ID" value="ENSOCUP00000048464.1"/>
    <property type="gene ID" value="ENSOCUG00000002418.4"/>
</dbReference>
<gene>
    <name evidence="10" type="primary">SAAL1</name>
</gene>
<evidence type="ECO:0000313" key="11">
    <source>
        <dbReference type="Proteomes" id="UP000001811"/>
    </source>
</evidence>
<dbReference type="SMR" id="A0A5F9DSC5"/>
<dbReference type="PANTHER" id="PTHR23424">
    <property type="entry name" value="SERUM AMYLOID A"/>
    <property type="match status" value="1"/>
</dbReference>
<feature type="domain" description="Biopterin-dependent aromatic amino acid hydroxylase family profile" evidence="9">
    <location>
        <begin position="523"/>
        <end position="698"/>
    </location>
</feature>
<dbReference type="InParanoid" id="A0A5F9DSC5"/>
<comment type="similarity">
    <text evidence="4">Belongs to the SAAL1 family.</text>
</comment>
<dbReference type="InterPro" id="IPR016024">
    <property type="entry name" value="ARM-type_fold"/>
</dbReference>
<keyword evidence="11" id="KW-1185">Reference proteome</keyword>
<dbReference type="SUPFAM" id="SSF56534">
    <property type="entry name" value="Aromatic aminoacid monoxygenases, catalytic and oligomerization domains"/>
    <property type="match status" value="1"/>
</dbReference>
<accession>A0A5F9DSC5</accession>
<reference evidence="10 11" key="1">
    <citation type="journal article" date="2011" name="Nature">
        <title>A high-resolution map of human evolutionary constraint using 29 mammals.</title>
        <authorList>
            <person name="Lindblad-Toh K."/>
            <person name="Garber M."/>
            <person name="Zuk O."/>
            <person name="Lin M.F."/>
            <person name="Parker B.J."/>
            <person name="Washietl S."/>
            <person name="Kheradpour P."/>
            <person name="Ernst J."/>
            <person name="Jordan G."/>
            <person name="Mauceli E."/>
            <person name="Ward L.D."/>
            <person name="Lowe C.B."/>
            <person name="Holloway A.K."/>
            <person name="Clamp M."/>
            <person name="Gnerre S."/>
            <person name="Alfoldi J."/>
            <person name="Beal K."/>
            <person name="Chang J."/>
            <person name="Clawson H."/>
            <person name="Cuff J."/>
            <person name="Di Palma F."/>
            <person name="Fitzgerald S."/>
            <person name="Flicek P."/>
            <person name="Guttman M."/>
            <person name="Hubisz M.J."/>
            <person name="Jaffe D.B."/>
            <person name="Jungreis I."/>
            <person name="Kent W.J."/>
            <person name="Kostka D."/>
            <person name="Lara M."/>
            <person name="Martins A.L."/>
            <person name="Massingham T."/>
            <person name="Moltke I."/>
            <person name="Raney B.J."/>
            <person name="Rasmussen M.D."/>
            <person name="Robinson J."/>
            <person name="Stark A."/>
            <person name="Vilella A.J."/>
            <person name="Wen J."/>
            <person name="Xie X."/>
            <person name="Zody M.C."/>
            <person name="Baldwin J."/>
            <person name="Bloom T."/>
            <person name="Chin C.W."/>
            <person name="Heiman D."/>
            <person name="Nicol R."/>
            <person name="Nusbaum C."/>
            <person name="Young S."/>
            <person name="Wilkinson J."/>
            <person name="Worley K.C."/>
            <person name="Kovar C.L."/>
            <person name="Muzny D.M."/>
            <person name="Gibbs R.A."/>
            <person name="Cree A."/>
            <person name="Dihn H.H."/>
            <person name="Fowler G."/>
            <person name="Jhangiani S."/>
            <person name="Joshi V."/>
            <person name="Lee S."/>
            <person name="Lewis L.R."/>
            <person name="Nazareth L.V."/>
            <person name="Okwuonu G."/>
            <person name="Santibanez J."/>
            <person name="Warren W.C."/>
            <person name="Mardis E.R."/>
            <person name="Weinstock G.M."/>
            <person name="Wilson R.K."/>
            <person name="Delehaunty K."/>
            <person name="Dooling D."/>
            <person name="Fronik C."/>
            <person name="Fulton L."/>
            <person name="Fulton B."/>
            <person name="Graves T."/>
            <person name="Minx P."/>
            <person name="Sodergren E."/>
            <person name="Birney E."/>
            <person name="Margulies E.H."/>
            <person name="Herrero J."/>
            <person name="Green E.D."/>
            <person name="Haussler D."/>
            <person name="Siepel A."/>
            <person name="Goldman N."/>
            <person name="Pollard K.S."/>
            <person name="Pedersen J.S."/>
            <person name="Lander E.S."/>
            <person name="Kellis M."/>
        </authorList>
    </citation>
    <scope>NUCLEOTIDE SEQUENCE [LARGE SCALE GENOMIC DNA]</scope>
    <source>
        <strain evidence="11">Thorbecke</strain>
    </source>
</reference>
<evidence type="ECO:0000256" key="4">
    <source>
        <dbReference type="ARBA" id="ARBA00038401"/>
    </source>
</evidence>
<dbReference type="PANTHER" id="PTHR23424:SF23">
    <property type="entry name" value="PROTEIN SAAL1"/>
    <property type="match status" value="1"/>
</dbReference>
<dbReference type="InterPro" id="IPR045865">
    <property type="entry name" value="ACT-like_dom_sf"/>
</dbReference>
<evidence type="ECO:0000313" key="10">
    <source>
        <dbReference type="Ensembl" id="ENSOCUP00000048464.1"/>
    </source>
</evidence>
<dbReference type="GeneTree" id="ENSGT00390000004737"/>
<organism evidence="10 11">
    <name type="scientific">Oryctolagus cuniculus</name>
    <name type="common">Rabbit</name>
    <dbReference type="NCBI Taxonomy" id="9986"/>
    <lineage>
        <taxon>Eukaryota</taxon>
        <taxon>Metazoa</taxon>
        <taxon>Chordata</taxon>
        <taxon>Craniata</taxon>
        <taxon>Vertebrata</taxon>
        <taxon>Euteleostomi</taxon>
        <taxon>Mammalia</taxon>
        <taxon>Eutheria</taxon>
        <taxon>Euarchontoglires</taxon>
        <taxon>Glires</taxon>
        <taxon>Lagomorpha</taxon>
        <taxon>Leporidae</taxon>
        <taxon>Oryctolagus</taxon>
    </lineage>
</organism>
<dbReference type="AlphaFoldDB" id="A0A5F9DSC5"/>
<comment type="function">
    <text evidence="5">Plays a role in promoting the proliferation of synovial fibroblasts in response to pro-inflammatory stimuli.</text>
</comment>
<dbReference type="GO" id="GO:1901647">
    <property type="term" value="P:positive regulation of synoviocyte proliferation"/>
    <property type="evidence" value="ECO:0007669"/>
    <property type="project" value="Ensembl"/>
</dbReference>
<evidence type="ECO:0000256" key="3">
    <source>
        <dbReference type="ARBA" id="ARBA00023242"/>
    </source>
</evidence>
<dbReference type="FunFam" id="1.25.10.10:FF:000298">
    <property type="entry name" value="Serum amyloid A like 1"/>
    <property type="match status" value="1"/>
</dbReference>
<evidence type="ECO:0000256" key="6">
    <source>
        <dbReference type="ARBA" id="ARBA00069038"/>
    </source>
</evidence>
<reference evidence="10" key="2">
    <citation type="submission" date="2025-08" db="UniProtKB">
        <authorList>
            <consortium name="Ensembl"/>
        </authorList>
    </citation>
    <scope>IDENTIFICATION</scope>
    <source>
        <strain evidence="10">Thorbecke</strain>
    </source>
</reference>
<name>A0A5F9DSC5_RABIT</name>
<evidence type="ECO:0000256" key="8">
    <source>
        <dbReference type="ARBA" id="ARBA00079140"/>
    </source>
</evidence>
<dbReference type="Gene3D" id="1.10.800.10">
    <property type="entry name" value="Aromatic amino acid hydroxylase"/>
    <property type="match status" value="1"/>
</dbReference>
<dbReference type="Gene3D" id="1.25.10.10">
    <property type="entry name" value="Leucine-rich Repeat Variant"/>
    <property type="match status" value="1"/>
</dbReference>
<dbReference type="SUPFAM" id="SSF55021">
    <property type="entry name" value="ACT-like"/>
    <property type="match status" value="1"/>
</dbReference>
<protein>
    <recommendedName>
        <fullName evidence="7">Protein SAAL1</fullName>
    </recommendedName>
    <alternativeName>
        <fullName evidence="6">Protein saal1</fullName>
    </alternativeName>
    <alternativeName>
        <fullName evidence="8">Synoviocyte proliferation-associated in collagen-induced arthritis protein 1</fullName>
    </alternativeName>
</protein>
<evidence type="ECO:0000256" key="1">
    <source>
        <dbReference type="ARBA" id="ARBA00004123"/>
    </source>
</evidence>
<dbReference type="GO" id="GO:0005506">
    <property type="term" value="F:iron ion binding"/>
    <property type="evidence" value="ECO:0007669"/>
    <property type="project" value="InterPro"/>
</dbReference>
<dbReference type="InterPro" id="IPR036329">
    <property type="entry name" value="Aro-AA_hydroxylase_C_sf"/>
</dbReference>
<evidence type="ECO:0000256" key="2">
    <source>
        <dbReference type="ARBA" id="ARBA00022553"/>
    </source>
</evidence>
<keyword evidence="2" id="KW-0597">Phosphoprotein</keyword>
<dbReference type="SUPFAM" id="SSF48371">
    <property type="entry name" value="ARM repeat"/>
    <property type="match status" value="1"/>
</dbReference>
<reference evidence="10" key="3">
    <citation type="submission" date="2025-09" db="UniProtKB">
        <authorList>
            <consortium name="Ensembl"/>
        </authorList>
    </citation>
    <scope>IDENTIFICATION</scope>
    <source>
        <strain evidence="10">Thorbecke</strain>
    </source>
</reference>
<dbReference type="Bgee" id="ENSOCUG00000002418">
    <property type="expression patterns" value="Expressed in embryo and 15 other cell types or tissues"/>
</dbReference>
<dbReference type="InterPro" id="IPR036951">
    <property type="entry name" value="ArAA_hydroxylase_sf"/>
</dbReference>
<dbReference type="FunCoup" id="A0A5F9DSC5">
    <property type="interactions" value="2394"/>
</dbReference>
<dbReference type="GO" id="GO:0009072">
    <property type="term" value="P:aromatic amino acid metabolic process"/>
    <property type="evidence" value="ECO:0007669"/>
    <property type="project" value="InterPro"/>
</dbReference>
<keyword evidence="3" id="KW-0539">Nucleus</keyword>
<dbReference type="InterPro" id="IPR011989">
    <property type="entry name" value="ARM-like"/>
</dbReference>
<dbReference type="PROSITE" id="PS51410">
    <property type="entry name" value="BH4_AAA_HYDROXYL_2"/>
    <property type="match status" value="1"/>
</dbReference>
<dbReference type="PRINTS" id="PR00372">
    <property type="entry name" value="FYWHYDRXLASE"/>
</dbReference>
<dbReference type="GO" id="GO:0016714">
    <property type="term" value="F:oxidoreductase activity, acting on paired donors, with incorporation or reduction of molecular oxygen, reduced pteridine as one donor, and incorporation of one atom of oxygen"/>
    <property type="evidence" value="ECO:0007669"/>
    <property type="project" value="InterPro"/>
</dbReference>
<evidence type="ECO:0000256" key="7">
    <source>
        <dbReference type="ARBA" id="ARBA00073544"/>
    </source>
</evidence>
<evidence type="ECO:0000256" key="5">
    <source>
        <dbReference type="ARBA" id="ARBA00057763"/>
    </source>
</evidence>
<dbReference type="InterPro" id="IPR019774">
    <property type="entry name" value="Aromatic-AA_hydroxylase_C"/>
</dbReference>
<sequence>MDRNPSPPPPSEDNGEDAVAGGDCIGSTVYSKHWLFGVLSGLIQIVSPENAKSGSEDEEPQVELDEEVENEICRVWDMSMDEDVALFLQEFKAPDIFMGVLAKSKCPRLREICVGILGNMACFQEICVSISNDKNLGEVLLHCLYDSDPPTLLETSRLLLTCLSQTEVASVWVERIREHPAIYDSICFIMSSSTNVDLLVKVGEVVDKLFDLDEKLMLEWIRNAPAQPVDQAQENSEEQPAFRIVSCVLEAAKQIRSENPEWLDVYMHILQLLTTVDDGIQAIVQCPDTRKDTWNLLFDLVCHEFCQSDDPPIILQEQKTVLASAFSVLSSIYASQAEQEDVRVGKELPLIESLIRVLQNMEHCQKKPENSTASNTEETKKIDLTQDDFHLKILKDISCEFLSSIFQTLTKETVAQGLKEGQLSKQKCSCVFQNLLPLYGPVVEDFIKILHEVDKVLADYLEENFPSLKEKHVNLLHIESRKSKRRNSEFEIFVDCDTNREQLNDIFHLLKSHTNVLSVTPPDNFTMKEEGMESVPWFPKKISDLDHCANRVLMYGSELDADHPGFKDNVYRKRRKYFADLAMSYKYGDPIPKVEFTEEEIKTWGTVFRELNKLYPTHACREYLKNLPLLSKYCGYQEDNIPQLEDISNFLKERTGFSIRPVAGYLSPRDFLSGLAFRVFHCTQYVRHSSDPFYTPEP</sequence>
<dbReference type="Proteomes" id="UP000001811">
    <property type="component" value="Unplaced"/>
</dbReference>
<dbReference type="GO" id="GO:0005654">
    <property type="term" value="C:nucleoplasm"/>
    <property type="evidence" value="ECO:0007669"/>
    <property type="project" value="Ensembl"/>
</dbReference>
<proteinExistence type="inferred from homology"/>
<comment type="subcellular location">
    <subcellularLocation>
        <location evidence="1">Nucleus</location>
    </subcellularLocation>
</comment>
<dbReference type="InterPro" id="IPR052464">
    <property type="entry name" value="Synovial_Prolif_Regulator"/>
</dbReference>